<keyword evidence="2" id="KW-1133">Transmembrane helix</keyword>
<feature type="compositionally biased region" description="Basic and acidic residues" evidence="1">
    <location>
        <begin position="318"/>
        <end position="341"/>
    </location>
</feature>
<evidence type="ECO:0000256" key="2">
    <source>
        <dbReference type="SAM" id="Phobius"/>
    </source>
</evidence>
<feature type="compositionally biased region" description="Pro residues" evidence="1">
    <location>
        <begin position="193"/>
        <end position="202"/>
    </location>
</feature>
<feature type="region of interest" description="Disordered" evidence="1">
    <location>
        <begin position="120"/>
        <end position="152"/>
    </location>
</feature>
<dbReference type="PANTHER" id="PTHR12203:SF118">
    <property type="entry name" value="BETA-1,2-XYLOSYLTRANSFERASE 1"/>
    <property type="match status" value="1"/>
</dbReference>
<evidence type="ECO:0000313" key="4">
    <source>
        <dbReference type="EMBL" id="CDR40837.1"/>
    </source>
</evidence>
<dbReference type="InterPro" id="IPR051091">
    <property type="entry name" value="O-Glucosyltr/Glycosyltrsf_90"/>
</dbReference>
<reference evidence="4" key="1">
    <citation type="journal article" date="2014" name="Genome Announc.">
        <title>Draft genome sequence of Rhodosporidium toruloides CECT1137, an oleaginous yeast of biotechnological interest.</title>
        <authorList>
            <person name="Morin N."/>
            <person name="Calcas X."/>
            <person name="Devillers H."/>
            <person name="Durrens P."/>
            <person name="Sherman D.J."/>
            <person name="Nicaud J.-M."/>
            <person name="Neuveglise C."/>
        </authorList>
    </citation>
    <scope>NUCLEOTIDE SEQUENCE</scope>
    <source>
        <strain evidence="4">CECT1137</strain>
    </source>
</reference>
<dbReference type="PANTHER" id="PTHR12203">
    <property type="entry name" value="KDEL LYS-ASP-GLU-LEU CONTAINING - RELATED"/>
    <property type="match status" value="1"/>
</dbReference>
<dbReference type="OrthoDB" id="541052at2759"/>
<gene>
    <name evidence="4" type="ORF">RHTO0S_05e07800g</name>
</gene>
<protein>
    <submittedName>
        <fullName evidence="4">RHTO0S05e07800g1_1</fullName>
    </submittedName>
</protein>
<dbReference type="SMART" id="SM00672">
    <property type="entry name" value="CAP10"/>
    <property type="match status" value="1"/>
</dbReference>
<evidence type="ECO:0000256" key="1">
    <source>
        <dbReference type="SAM" id="MobiDB-lite"/>
    </source>
</evidence>
<feature type="domain" description="Glycosyl transferase CAP10" evidence="3">
    <location>
        <begin position="810"/>
        <end position="1087"/>
    </location>
</feature>
<keyword evidence="2" id="KW-0812">Transmembrane</keyword>
<keyword evidence="2" id="KW-0472">Membrane</keyword>
<feature type="compositionally biased region" description="Acidic residues" evidence="1">
    <location>
        <begin position="370"/>
        <end position="379"/>
    </location>
</feature>
<feature type="region of interest" description="Disordered" evidence="1">
    <location>
        <begin position="193"/>
        <end position="213"/>
    </location>
</feature>
<dbReference type="Pfam" id="PF05686">
    <property type="entry name" value="Glyco_transf_90"/>
    <property type="match status" value="1"/>
</dbReference>
<dbReference type="EMBL" id="LK052940">
    <property type="protein sequence ID" value="CDR40837.1"/>
    <property type="molecule type" value="Genomic_DNA"/>
</dbReference>
<feature type="compositionally biased region" description="Basic and acidic residues" evidence="1">
    <location>
        <begin position="486"/>
        <end position="507"/>
    </location>
</feature>
<feature type="region of interest" description="Disordered" evidence="1">
    <location>
        <begin position="318"/>
        <end position="396"/>
    </location>
</feature>
<dbReference type="InterPro" id="IPR006598">
    <property type="entry name" value="CAP10"/>
</dbReference>
<dbReference type="AlphaFoldDB" id="A0A061ATC3"/>
<organism evidence="4">
    <name type="scientific">Rhodotorula toruloides</name>
    <name type="common">Yeast</name>
    <name type="synonym">Rhodosporidium toruloides</name>
    <dbReference type="NCBI Taxonomy" id="5286"/>
    <lineage>
        <taxon>Eukaryota</taxon>
        <taxon>Fungi</taxon>
        <taxon>Dikarya</taxon>
        <taxon>Basidiomycota</taxon>
        <taxon>Pucciniomycotina</taxon>
        <taxon>Microbotryomycetes</taxon>
        <taxon>Sporidiobolales</taxon>
        <taxon>Sporidiobolaceae</taxon>
        <taxon>Rhodotorula</taxon>
    </lineage>
</organism>
<feature type="compositionally biased region" description="Acidic residues" evidence="1">
    <location>
        <begin position="387"/>
        <end position="396"/>
    </location>
</feature>
<feature type="compositionally biased region" description="Polar residues" evidence="1">
    <location>
        <begin position="551"/>
        <end position="570"/>
    </location>
</feature>
<proteinExistence type="predicted"/>
<sequence>MYRQQPATRPLSGRPTFPRRLLSRRARLHPVVLVPVFLCGALLSPFFTQHLGGTGTSVSDLARRRAPEPVYRAEDYQWRSEDVFAPADAPPLDASADDFASDSARGTRAKLKAAGEERVLAREGHGDGADEWEWWEPPAADPDTPDDGGLGSGADLTSSMYYVHSGLLYFRSSPSTIPVFDLAKPFPVAPAQPLIRPPPYPSQPDEGLTRAPPPPKDWLAPGEIFAHPPGKRKHAIPLKKGLEDLHAPLPPAPPRVNPFAAARAPERRVNPAVANRRKAVRDAEGHVLGPNAAAMALARKEGKPFVPGKPAEVLEEQRKAQLARNSEKEKQRQQKGLREGSGKWFQAEQQQPIPAAGGVPARQVAAQLDNQDDEEEDSEPWAAFADDSSDVGSDLDDDEALLEAVRHLDPEELSLLSSEERALIADLQAKRGIAPPPPPAQPPVARQVGRKDWRAAEQPENARAAQEKRLNPQKVPLPKPVFKGAKGMEEDAKRKEQQLKAAAEAKKGWKVRRKRDVVELGEPEQQDEPTLAAAEASPTTDTRDEDSTTSAPTASANLTRRAVSSTSANSPPDRLHPIAHLIERAEAEWDDMLRKQSQTLDQAVAEYKRRYRMNPPVGFDSWWRYAMQNHVVLVDEYDQIYDDILPFLALKPSEFRDRARSLRSDTSLPWHAHSFSLEVKDGTVVFPPGGAPGQGKKEDMLELLADFVEMLPDLDIRLSSGDEPSVVISGEARQKHEMAAREGKVLSIPSSFENSEPTGFSPWDSLCPPNSTARRLAQSLPVDAPAKRPSMRSFVSIEHDRTLDLCEYPEVRDLNGFTSWSGPRPHLPYPLFSFTKTSVHADLLVPFISNDYFIEIGRDPVWESKKHNKVLWRGDTVGAYHAKGTGWRQTQRPRLVKLANERSGTTSLHLADPKAADSLRLVDAPSKDVSAFYFDVAYSGQPVQCSSKDTTCKILQHEFRFDKGLTNDEENTYKYVLDVDANYASGKFKRLMSSRSLVFKSTSFPEWWTRRVMPWYHYIPIQPDYSDLIDVAAFFIGAPDGTGSHDAVAKRIAAQGKRWSDEHWREVDMAAYLFRLLLEYARLLKRTDNDLHSMDYDP</sequence>
<name>A0A061ATC3_RHOTO</name>
<accession>A0A061ATC3</accession>
<feature type="transmembrane region" description="Helical" evidence="2">
    <location>
        <begin position="28"/>
        <end position="47"/>
    </location>
</feature>
<feature type="region of interest" description="Disordered" evidence="1">
    <location>
        <begin position="430"/>
        <end position="575"/>
    </location>
</feature>
<evidence type="ECO:0000259" key="3">
    <source>
        <dbReference type="SMART" id="SM00672"/>
    </source>
</evidence>